<feature type="region of interest" description="Disordered" evidence="1">
    <location>
        <begin position="286"/>
        <end position="321"/>
    </location>
</feature>
<evidence type="ECO:0000313" key="4">
    <source>
        <dbReference type="EMBL" id="ABJ83508.1"/>
    </source>
</evidence>
<feature type="signal peptide" evidence="2">
    <location>
        <begin position="1"/>
        <end position="17"/>
    </location>
</feature>
<dbReference type="eggNOG" id="COG2982">
    <property type="taxonomic scope" value="Bacteria"/>
</dbReference>
<evidence type="ECO:0000256" key="2">
    <source>
        <dbReference type="SAM" id="SignalP"/>
    </source>
</evidence>
<dbReference type="InParanoid" id="Q024R8"/>
<organism evidence="4">
    <name type="scientific">Solibacter usitatus (strain Ellin6076)</name>
    <dbReference type="NCBI Taxonomy" id="234267"/>
    <lineage>
        <taxon>Bacteria</taxon>
        <taxon>Pseudomonadati</taxon>
        <taxon>Acidobacteriota</taxon>
        <taxon>Terriglobia</taxon>
        <taxon>Bryobacterales</taxon>
        <taxon>Solibacteraceae</taxon>
        <taxon>Candidatus Solibacter</taxon>
    </lineage>
</organism>
<dbReference type="STRING" id="234267.Acid_2519"/>
<dbReference type="InterPro" id="IPR003961">
    <property type="entry name" value="FN3_dom"/>
</dbReference>
<proteinExistence type="predicted"/>
<sequence precursor="true">MKRLLGTAFLLACPAWAGYSYYLTDNLTAIDNSKWTTTGSPAASRTGLSAATPSGGTLISRLPVPDGTSEGEVSMTLTVVASGGTYTEFLQASTDARTGPSGGGSYLAFEMQNPRFDSAGKCLANYMLLQSTAGTTRLVAGFLNSCRNGMVMRLAVHGGTAMVWPDLAAPMEFPIAALAAGQPGIGAIATPPGNSIALVQLGAIARTAPARVAQIASAASWNRVDLQWHAVAPDAASPGIAGYWIYRDGVYLGRISNSVFSDESVAPGQTYAYSVSVVDQHGNLSPAASVTVTTPPSPATGPNPPPADPAHPPGKGVAVSGKTQTAAGATNGLEPRRLGVKPTGTYWGGAGEQVDMLFGNLNYTLPLWNPKSRGGWGVNFALTYNSQIWRQDSGGTWLFGQDVGYGMGWKLLAGAITPIWSGSQLDHYLSTDSTGAEYRLDQNNSGVWTSQEGIYVSYDSNANRLYFPDGSFWVMGCVSGGSEQDAGTSYPTTMQDTNGNSLS</sequence>
<feature type="chain" id="PRO_5004163112" description="Fibronectin type-III domain-containing protein" evidence="2">
    <location>
        <begin position="18"/>
        <end position="503"/>
    </location>
</feature>
<feature type="compositionally biased region" description="Pro residues" evidence="1">
    <location>
        <begin position="295"/>
        <end position="312"/>
    </location>
</feature>
<dbReference type="InterPro" id="IPR036116">
    <property type="entry name" value="FN3_sf"/>
</dbReference>
<dbReference type="OrthoDB" id="116812at2"/>
<dbReference type="InterPro" id="IPR013783">
    <property type="entry name" value="Ig-like_fold"/>
</dbReference>
<gene>
    <name evidence="4" type="ordered locus">Acid_2519</name>
</gene>
<feature type="region of interest" description="Disordered" evidence="1">
    <location>
        <begin position="483"/>
        <end position="503"/>
    </location>
</feature>
<evidence type="ECO:0000259" key="3">
    <source>
        <dbReference type="PROSITE" id="PS50853"/>
    </source>
</evidence>
<protein>
    <recommendedName>
        <fullName evidence="3">Fibronectin type-III domain-containing protein</fullName>
    </recommendedName>
</protein>
<name>Q024R8_SOLUE</name>
<dbReference type="SUPFAM" id="SSF49265">
    <property type="entry name" value="Fibronectin type III"/>
    <property type="match status" value="1"/>
</dbReference>
<keyword evidence="2" id="KW-0732">Signal</keyword>
<dbReference type="EMBL" id="CP000473">
    <property type="protein sequence ID" value="ABJ83508.1"/>
    <property type="molecule type" value="Genomic_DNA"/>
</dbReference>
<dbReference type="AlphaFoldDB" id="Q024R8"/>
<dbReference type="HOGENOM" id="CLU_541732_0_0_0"/>
<evidence type="ECO:0000256" key="1">
    <source>
        <dbReference type="SAM" id="MobiDB-lite"/>
    </source>
</evidence>
<feature type="domain" description="Fibronectin type-III" evidence="3">
    <location>
        <begin position="208"/>
        <end position="297"/>
    </location>
</feature>
<accession>Q024R8</accession>
<reference evidence="4" key="1">
    <citation type="submission" date="2006-10" db="EMBL/GenBank/DDBJ databases">
        <title>Complete sequence of Solibacter usitatus Ellin6076.</title>
        <authorList>
            <consortium name="US DOE Joint Genome Institute"/>
            <person name="Copeland A."/>
            <person name="Lucas S."/>
            <person name="Lapidus A."/>
            <person name="Barry K."/>
            <person name="Detter J.C."/>
            <person name="Glavina del Rio T."/>
            <person name="Hammon N."/>
            <person name="Israni S."/>
            <person name="Dalin E."/>
            <person name="Tice H."/>
            <person name="Pitluck S."/>
            <person name="Thompson L.S."/>
            <person name="Brettin T."/>
            <person name="Bruce D."/>
            <person name="Han C."/>
            <person name="Tapia R."/>
            <person name="Gilna P."/>
            <person name="Schmutz J."/>
            <person name="Larimer F."/>
            <person name="Land M."/>
            <person name="Hauser L."/>
            <person name="Kyrpides N."/>
            <person name="Mikhailova N."/>
            <person name="Janssen P.H."/>
            <person name="Kuske C.R."/>
            <person name="Richardson P."/>
        </authorList>
    </citation>
    <scope>NUCLEOTIDE SEQUENCE</scope>
    <source>
        <strain evidence="4">Ellin6076</strain>
    </source>
</reference>
<dbReference type="PROSITE" id="PS50853">
    <property type="entry name" value="FN3"/>
    <property type="match status" value="1"/>
</dbReference>
<dbReference type="KEGG" id="sus:Acid_2519"/>
<dbReference type="Gene3D" id="2.60.40.10">
    <property type="entry name" value="Immunoglobulins"/>
    <property type="match status" value="1"/>
</dbReference>